<gene>
    <name evidence="2" type="ORF">QD47_25030</name>
</gene>
<evidence type="ECO:0000313" key="2">
    <source>
        <dbReference type="EMBL" id="KJD43026.1"/>
    </source>
</evidence>
<evidence type="ECO:0000313" key="3">
    <source>
        <dbReference type="Proteomes" id="UP000032534"/>
    </source>
</evidence>
<dbReference type="PATRIC" id="fig|159743.3.peg.5544"/>
<dbReference type="RefSeq" id="WP_044648660.1">
    <property type="nucleotide sequence ID" value="NZ_JTHP01000071.1"/>
</dbReference>
<proteinExistence type="predicted"/>
<feature type="transmembrane region" description="Helical" evidence="1">
    <location>
        <begin position="62"/>
        <end position="83"/>
    </location>
</feature>
<keyword evidence="3" id="KW-1185">Reference proteome</keyword>
<dbReference type="EMBL" id="JTHP01000071">
    <property type="protein sequence ID" value="KJD43026.1"/>
    <property type="molecule type" value="Genomic_DNA"/>
</dbReference>
<dbReference type="OrthoDB" id="2655867at2"/>
<accession>A0A0D7WV09</accession>
<feature type="transmembrane region" description="Helical" evidence="1">
    <location>
        <begin position="7"/>
        <end position="25"/>
    </location>
</feature>
<keyword evidence="1" id="KW-0472">Membrane</keyword>
<evidence type="ECO:0000256" key="1">
    <source>
        <dbReference type="SAM" id="Phobius"/>
    </source>
</evidence>
<dbReference type="AlphaFoldDB" id="A0A0D7WV09"/>
<keyword evidence="1" id="KW-1133">Transmembrane helix</keyword>
<name>A0A0D7WV09_9BACL</name>
<keyword evidence="1" id="KW-0812">Transmembrane</keyword>
<sequence>MKIIKKVSFWIPILSLIICMCNLSGNDDKNILLFLTSPFLLWLNPWLTDLHYSMANEILNKFILYGIHFFSWLLIGLLIDWLISKYKVKIKS</sequence>
<reference evidence="2 3" key="1">
    <citation type="submission" date="2014-11" db="EMBL/GenBank/DDBJ databases">
        <title>Draft Genome Sequences of Paenibacillus polymyxa NRRL B-30509 and Paenibacillus terrae NRRL B-30644, Strains from a Poultry Environment that Produce Tridecaptin A and Paenicidins.</title>
        <authorList>
            <person name="van Belkum M.J."/>
            <person name="Lohans C.T."/>
            <person name="Vederas J.C."/>
        </authorList>
    </citation>
    <scope>NUCLEOTIDE SEQUENCE [LARGE SCALE GENOMIC DNA]</scope>
    <source>
        <strain evidence="2 3">NRRL B-30644</strain>
    </source>
</reference>
<protein>
    <submittedName>
        <fullName evidence="2">Uncharacterized protein</fullName>
    </submittedName>
</protein>
<organism evidence="2 3">
    <name type="scientific">Paenibacillus terrae</name>
    <dbReference type="NCBI Taxonomy" id="159743"/>
    <lineage>
        <taxon>Bacteria</taxon>
        <taxon>Bacillati</taxon>
        <taxon>Bacillota</taxon>
        <taxon>Bacilli</taxon>
        <taxon>Bacillales</taxon>
        <taxon>Paenibacillaceae</taxon>
        <taxon>Paenibacillus</taxon>
    </lineage>
</organism>
<comment type="caution">
    <text evidence="2">The sequence shown here is derived from an EMBL/GenBank/DDBJ whole genome shotgun (WGS) entry which is preliminary data.</text>
</comment>
<dbReference type="Proteomes" id="UP000032534">
    <property type="component" value="Unassembled WGS sequence"/>
</dbReference>